<protein>
    <submittedName>
        <fullName evidence="3">Hpt domain-containing protein</fullName>
    </submittedName>
</protein>
<sequence length="113" mass="12140">MALELHKTTSAICRDHFSSVTFDDPDLQGQILEMFEQQIDEFRRGLQGSSSAEVLKAVLHRFKGSARGVGAFALGDALEHAELEAAGGQVPVLATVEACLDAVSAELQVLRKS</sequence>
<dbReference type="SUPFAM" id="SSF47226">
    <property type="entry name" value="Histidine-containing phosphotransfer domain, HPT domain"/>
    <property type="match status" value="1"/>
</dbReference>
<gene>
    <name evidence="3" type="ORF">SAMN05444141_102448</name>
</gene>
<dbReference type="InterPro" id="IPR036641">
    <property type="entry name" value="HPT_dom_sf"/>
</dbReference>
<evidence type="ECO:0000259" key="2">
    <source>
        <dbReference type="Pfam" id="PF01627"/>
    </source>
</evidence>
<name>A0A1I6ZLL2_9HYPH</name>
<organism evidence="3 4">
    <name type="scientific">Pseudovibrio denitrificans</name>
    <dbReference type="NCBI Taxonomy" id="258256"/>
    <lineage>
        <taxon>Bacteria</taxon>
        <taxon>Pseudomonadati</taxon>
        <taxon>Pseudomonadota</taxon>
        <taxon>Alphaproteobacteria</taxon>
        <taxon>Hyphomicrobiales</taxon>
        <taxon>Stappiaceae</taxon>
        <taxon>Pseudovibrio</taxon>
    </lineage>
</organism>
<proteinExistence type="predicted"/>
<accession>A0A1I6ZLL2</accession>
<evidence type="ECO:0000313" key="4">
    <source>
        <dbReference type="Proteomes" id="UP000183371"/>
    </source>
</evidence>
<reference evidence="4" key="1">
    <citation type="submission" date="2016-10" db="EMBL/GenBank/DDBJ databases">
        <authorList>
            <person name="Varghese N."/>
            <person name="Submissions S."/>
        </authorList>
    </citation>
    <scope>NUCLEOTIDE SEQUENCE [LARGE SCALE GENOMIC DNA]</scope>
    <source>
        <strain evidence="4">DSM 17465</strain>
    </source>
</reference>
<dbReference type="Pfam" id="PF01627">
    <property type="entry name" value="Hpt"/>
    <property type="match status" value="1"/>
</dbReference>
<dbReference type="AlphaFoldDB" id="A0A1I6ZLL2"/>
<evidence type="ECO:0000313" key="3">
    <source>
        <dbReference type="EMBL" id="SFT63569.1"/>
    </source>
</evidence>
<evidence type="ECO:0000256" key="1">
    <source>
        <dbReference type="ARBA" id="ARBA00023012"/>
    </source>
</evidence>
<keyword evidence="1" id="KW-0902">Two-component regulatory system</keyword>
<dbReference type="GO" id="GO:0000160">
    <property type="term" value="P:phosphorelay signal transduction system"/>
    <property type="evidence" value="ECO:0007669"/>
    <property type="project" value="UniProtKB-KW"/>
</dbReference>
<dbReference type="EMBL" id="FPBD01000002">
    <property type="protein sequence ID" value="SFT63569.1"/>
    <property type="molecule type" value="Genomic_DNA"/>
</dbReference>
<dbReference type="Proteomes" id="UP000183371">
    <property type="component" value="Unassembled WGS sequence"/>
</dbReference>
<dbReference type="InterPro" id="IPR008207">
    <property type="entry name" value="Sig_transdc_His_kin_Hpt_dom"/>
</dbReference>
<dbReference type="Gene3D" id="1.20.120.160">
    <property type="entry name" value="HPT domain"/>
    <property type="match status" value="1"/>
</dbReference>
<feature type="domain" description="HPt" evidence="2">
    <location>
        <begin position="30"/>
        <end position="105"/>
    </location>
</feature>
<dbReference type="GO" id="GO:0004672">
    <property type="term" value="F:protein kinase activity"/>
    <property type="evidence" value="ECO:0007669"/>
    <property type="project" value="UniProtKB-ARBA"/>
</dbReference>
<keyword evidence="4" id="KW-1185">Reference proteome</keyword>